<dbReference type="OrthoDB" id="5046242at2759"/>
<dbReference type="PANTHER" id="PTHR10742:SF398">
    <property type="entry name" value="AMINE OXIDASE DOMAIN-CONTAINING PROTEIN-RELATED"/>
    <property type="match status" value="1"/>
</dbReference>
<dbReference type="SUPFAM" id="SSF54373">
    <property type="entry name" value="FAD-linked reductases, C-terminal domain"/>
    <property type="match status" value="1"/>
</dbReference>
<dbReference type="PANTHER" id="PTHR10742">
    <property type="entry name" value="FLAVIN MONOAMINE OXIDASE"/>
    <property type="match status" value="1"/>
</dbReference>
<gene>
    <name evidence="3" type="primary">LOC113493827</name>
</gene>
<name>A0A7E5VH54_TRINI</name>
<evidence type="ECO:0000313" key="2">
    <source>
        <dbReference type="Proteomes" id="UP000322000"/>
    </source>
</evidence>
<dbReference type="FunCoup" id="A0A7E5VH54">
    <property type="interactions" value="99"/>
</dbReference>
<dbReference type="InterPro" id="IPR002937">
    <property type="entry name" value="Amino_oxidase"/>
</dbReference>
<dbReference type="Gene3D" id="3.50.50.60">
    <property type="entry name" value="FAD/NAD(P)-binding domain"/>
    <property type="match status" value="1"/>
</dbReference>
<dbReference type="GO" id="GO:0046592">
    <property type="term" value="F:polyamine oxidase activity"/>
    <property type="evidence" value="ECO:0007669"/>
    <property type="project" value="TreeGrafter"/>
</dbReference>
<organism evidence="2 3">
    <name type="scientific">Trichoplusia ni</name>
    <name type="common">Cabbage looper</name>
    <dbReference type="NCBI Taxonomy" id="7111"/>
    <lineage>
        <taxon>Eukaryota</taxon>
        <taxon>Metazoa</taxon>
        <taxon>Ecdysozoa</taxon>
        <taxon>Arthropoda</taxon>
        <taxon>Hexapoda</taxon>
        <taxon>Insecta</taxon>
        <taxon>Pterygota</taxon>
        <taxon>Neoptera</taxon>
        <taxon>Endopterygota</taxon>
        <taxon>Lepidoptera</taxon>
        <taxon>Glossata</taxon>
        <taxon>Ditrysia</taxon>
        <taxon>Noctuoidea</taxon>
        <taxon>Noctuidae</taxon>
        <taxon>Plusiinae</taxon>
        <taxon>Trichoplusia</taxon>
    </lineage>
</organism>
<dbReference type="RefSeq" id="XP_026727657.1">
    <property type="nucleotide sequence ID" value="XM_026871856.1"/>
</dbReference>
<dbReference type="SUPFAM" id="SSF51905">
    <property type="entry name" value="FAD/NAD(P)-binding domain"/>
    <property type="match status" value="1"/>
</dbReference>
<dbReference type="Proteomes" id="UP000322000">
    <property type="component" value="Chromosome 5"/>
</dbReference>
<proteinExistence type="predicted"/>
<reference evidence="3" key="1">
    <citation type="submission" date="2025-08" db="UniProtKB">
        <authorList>
            <consortium name="RefSeq"/>
        </authorList>
    </citation>
    <scope>IDENTIFICATION</scope>
</reference>
<evidence type="ECO:0000259" key="1">
    <source>
        <dbReference type="Pfam" id="PF01593"/>
    </source>
</evidence>
<dbReference type="GeneID" id="113493827"/>
<dbReference type="KEGG" id="tnl:113493827"/>
<dbReference type="InterPro" id="IPR050281">
    <property type="entry name" value="Flavin_monoamine_oxidase"/>
</dbReference>
<evidence type="ECO:0000313" key="3">
    <source>
        <dbReference type="RefSeq" id="XP_026727657.1"/>
    </source>
</evidence>
<dbReference type="Gene3D" id="3.90.660.10">
    <property type="match status" value="1"/>
</dbReference>
<feature type="domain" description="Amine oxidase" evidence="1">
    <location>
        <begin position="12"/>
        <end position="459"/>
    </location>
</feature>
<dbReference type="InterPro" id="IPR036188">
    <property type="entry name" value="FAD/NAD-bd_sf"/>
</dbReference>
<sequence>MTDVIVIGCGAAGLAALRKLHDAGLRVLGLEASNRIGGRVCTVNFGDKAIDIGAAWCHGEKDNKVFELANPLGLLGRPEPDTNWFLLSNGDQVPEENALGILKALDTEIEKADKYGKQSISECIRNAAKTNEALTKDSKLSESFIEWFERNNHLGGQDDPKKGKSLRGLVEHKPCEGEPLLHWKGRGYKSILDILLNRYPDPSKAINVQIELNKEVEHIQWGSTEPGYNIDNPPVQITCTDGTKYAAASCIVTLSVGVLKERHEKLFFPPLPAEKIKTIENLQMCGLDKIYIEFEKPWWPKTPGKFTILWRDEDKALFSGEDAWVSEIFGLWTVDCQPNVLLAWIYGKGAEAMEKQSLENVKTGVQKLFANVLKNFEVSPIKNLIRSQWLSNPLTRGSYAYRSVATEEDGGSAAILSEPLDRGDRFPTICFAGEATSHEQHNAVHGAVESGFREAERLIKNFKMYQNYFYQSFTSQSPSFQIKK</sequence>
<protein>
    <submittedName>
        <fullName evidence="3">Peroxisomal N(1)-acetyl-spermine/spermidine oxidase-like</fullName>
    </submittedName>
</protein>
<dbReference type="Pfam" id="PF01593">
    <property type="entry name" value="Amino_oxidase"/>
    <property type="match status" value="1"/>
</dbReference>
<keyword evidence="2" id="KW-1185">Reference proteome</keyword>
<accession>A0A7E5VH54</accession>
<dbReference type="InParanoid" id="A0A7E5VH54"/>
<dbReference type="AlphaFoldDB" id="A0A7E5VH54"/>